<dbReference type="GO" id="GO:0016020">
    <property type="term" value="C:membrane"/>
    <property type="evidence" value="ECO:0007669"/>
    <property type="project" value="InterPro"/>
</dbReference>
<dbReference type="GO" id="GO:0016887">
    <property type="term" value="F:ATP hydrolysis activity"/>
    <property type="evidence" value="ECO:0007669"/>
    <property type="project" value="InterPro"/>
</dbReference>
<comment type="caution">
    <text evidence="5">The sequence shown here is derived from an EMBL/GenBank/DDBJ whole genome shotgun (WGS) entry which is preliminary data.</text>
</comment>
<keyword evidence="6" id="KW-1185">Reference proteome</keyword>
<dbReference type="CDD" id="cd03225">
    <property type="entry name" value="ABC_cobalt_CbiO_domain1"/>
    <property type="match status" value="1"/>
</dbReference>
<keyword evidence="1" id="KW-0813">Transport</keyword>
<evidence type="ECO:0000313" key="6">
    <source>
        <dbReference type="Proteomes" id="UP000481033"/>
    </source>
</evidence>
<evidence type="ECO:0000259" key="4">
    <source>
        <dbReference type="PROSITE" id="PS50893"/>
    </source>
</evidence>
<dbReference type="InterPro" id="IPR003593">
    <property type="entry name" value="AAA+_ATPase"/>
</dbReference>
<dbReference type="Pfam" id="PF00005">
    <property type="entry name" value="ABC_tran"/>
    <property type="match status" value="1"/>
</dbReference>
<protein>
    <submittedName>
        <fullName evidence="5">ATP-binding cassette domain-containing protein</fullName>
    </submittedName>
</protein>
<dbReference type="InterPro" id="IPR015856">
    <property type="entry name" value="ABC_transpr_CbiO/EcfA_su"/>
</dbReference>
<name>A0A6M0RVI1_9CYAN</name>
<evidence type="ECO:0000256" key="3">
    <source>
        <dbReference type="ARBA" id="ARBA00022840"/>
    </source>
</evidence>
<evidence type="ECO:0000256" key="2">
    <source>
        <dbReference type="ARBA" id="ARBA00022741"/>
    </source>
</evidence>
<keyword evidence="2" id="KW-0547">Nucleotide-binding</keyword>
<dbReference type="GO" id="GO:0022857">
    <property type="term" value="F:transmembrane transporter activity"/>
    <property type="evidence" value="ECO:0007669"/>
    <property type="project" value="UniProtKB-ARBA"/>
</dbReference>
<dbReference type="PROSITE" id="PS00211">
    <property type="entry name" value="ABC_TRANSPORTER_1"/>
    <property type="match status" value="1"/>
</dbReference>
<dbReference type="AlphaFoldDB" id="A0A6M0RVI1"/>
<keyword evidence="3 5" id="KW-0067">ATP-binding</keyword>
<dbReference type="InterPro" id="IPR003439">
    <property type="entry name" value="ABC_transporter-like_ATP-bd"/>
</dbReference>
<dbReference type="GO" id="GO:0005524">
    <property type="term" value="F:ATP binding"/>
    <property type="evidence" value="ECO:0007669"/>
    <property type="project" value="UniProtKB-KW"/>
</dbReference>
<evidence type="ECO:0000313" key="5">
    <source>
        <dbReference type="EMBL" id="NEZ59781.1"/>
    </source>
</evidence>
<dbReference type="RefSeq" id="WP_163702609.1">
    <property type="nucleotide sequence ID" value="NZ_QXHD01000004.1"/>
</dbReference>
<dbReference type="Gene3D" id="3.40.50.300">
    <property type="entry name" value="P-loop containing nucleotide triphosphate hydrolases"/>
    <property type="match status" value="1"/>
</dbReference>
<evidence type="ECO:0000256" key="1">
    <source>
        <dbReference type="ARBA" id="ARBA00022448"/>
    </source>
</evidence>
<dbReference type="InterPro" id="IPR027417">
    <property type="entry name" value="P-loop_NTPase"/>
</dbReference>
<dbReference type="InterPro" id="IPR017871">
    <property type="entry name" value="ABC_transporter-like_CS"/>
</dbReference>
<dbReference type="SUPFAM" id="SSF52540">
    <property type="entry name" value="P-loop containing nucleoside triphosphate hydrolases"/>
    <property type="match status" value="1"/>
</dbReference>
<dbReference type="SMART" id="SM00382">
    <property type="entry name" value="AAA"/>
    <property type="match status" value="1"/>
</dbReference>
<dbReference type="EMBL" id="QXHD01000004">
    <property type="protein sequence ID" value="NEZ59781.1"/>
    <property type="molecule type" value="Genomic_DNA"/>
</dbReference>
<dbReference type="PANTHER" id="PTHR43423:SF1">
    <property type="entry name" value="ABC TRANSPORTER I FAMILY MEMBER 17"/>
    <property type="match status" value="1"/>
</dbReference>
<organism evidence="5 6">
    <name type="scientific">Adonisia turfae CCMR0081</name>
    <dbReference type="NCBI Taxonomy" id="2292702"/>
    <lineage>
        <taxon>Bacteria</taxon>
        <taxon>Bacillati</taxon>
        <taxon>Cyanobacteriota</taxon>
        <taxon>Adonisia</taxon>
        <taxon>Adonisia turfae</taxon>
    </lineage>
</organism>
<dbReference type="PANTHER" id="PTHR43423">
    <property type="entry name" value="ABC TRANSPORTER I FAMILY MEMBER 17"/>
    <property type="match status" value="1"/>
</dbReference>
<sequence>MHSSHAVLEFTDVSLRANVGMGLLLDRISFAIAAKSRLAIVGPSGAGKTTLLRLMNRLSDPSDGQITYQQQPLKHYSVIDLRRKVGLVMQDSTLLDQSVEESLCYPARLRGVGAASARRTLQPWLERLKIPQDWLSRQAVELSVGQRQRVAIARTLATEPDIVLLDEPTAAQDTGYAQYLLSYLATLDKVSAVVMVNHQLELMKDWATHVLYVQGGKLVSYQPVRQVDWGRLNQAIVNAQKEDDWDDDWNEKS</sequence>
<feature type="domain" description="ABC transporter" evidence="4">
    <location>
        <begin position="8"/>
        <end position="240"/>
    </location>
</feature>
<accession>A0A6M0RVI1</accession>
<gene>
    <name evidence="5" type="ORF">DXZ20_29895</name>
</gene>
<proteinExistence type="predicted"/>
<dbReference type="PROSITE" id="PS50893">
    <property type="entry name" value="ABC_TRANSPORTER_2"/>
    <property type="match status" value="1"/>
</dbReference>
<reference evidence="5 6" key="1">
    <citation type="journal article" date="2020" name="Microb. Ecol.">
        <title>Ecogenomics of the Marine Benthic Filamentous Cyanobacterium Adonisia.</title>
        <authorList>
            <person name="Walter J.M."/>
            <person name="Coutinho F.H."/>
            <person name="Leomil L."/>
            <person name="Hargreaves P.I."/>
            <person name="Campeao M.E."/>
            <person name="Vieira V.V."/>
            <person name="Silva B.S."/>
            <person name="Fistarol G.O."/>
            <person name="Salomon P.S."/>
            <person name="Sawabe T."/>
            <person name="Mino S."/>
            <person name="Hosokawa M."/>
            <person name="Miyashita H."/>
            <person name="Maruyama F."/>
            <person name="van Verk M.C."/>
            <person name="Dutilh B.E."/>
            <person name="Thompson C.C."/>
            <person name="Thompson F.L."/>
        </authorList>
    </citation>
    <scope>NUCLEOTIDE SEQUENCE [LARGE SCALE GENOMIC DNA]</scope>
    <source>
        <strain evidence="5 6">CCMR0081</strain>
    </source>
</reference>
<dbReference type="Proteomes" id="UP000481033">
    <property type="component" value="Unassembled WGS sequence"/>
</dbReference>